<keyword evidence="2" id="KW-1185">Reference proteome</keyword>
<name>A0ABV3S7E4_9GAMM</name>
<gene>
    <name evidence="1" type="ORF">V6X64_03455</name>
</gene>
<comment type="caution">
    <text evidence="1">The sequence shown here is derived from an EMBL/GenBank/DDBJ whole genome shotgun (WGS) entry which is preliminary data.</text>
</comment>
<dbReference type="Proteomes" id="UP001556653">
    <property type="component" value="Unassembled WGS sequence"/>
</dbReference>
<accession>A0ABV3S7E4</accession>
<reference evidence="1 2" key="1">
    <citation type="submission" date="2024-02" db="EMBL/GenBank/DDBJ databases">
        <title>New especies of Spiribacter isolated from saline water.</title>
        <authorList>
            <person name="Leon M.J."/>
            <person name="De La Haba R."/>
            <person name="Sanchez-Porro C."/>
            <person name="Ventosa A."/>
        </authorList>
    </citation>
    <scope>NUCLEOTIDE SEQUENCE [LARGE SCALE GENOMIC DNA]</scope>
    <source>
        <strain evidence="2">ag22IC4-227</strain>
    </source>
</reference>
<dbReference type="EMBL" id="JBAKFJ010000001">
    <property type="protein sequence ID" value="MEX0386053.1"/>
    <property type="molecule type" value="Genomic_DNA"/>
</dbReference>
<dbReference type="RefSeq" id="WP_367966532.1">
    <property type="nucleotide sequence ID" value="NZ_JBAKFJ010000001.1"/>
</dbReference>
<sequence length="333" mass="35836">MGLFKFGEKDRDGRQKRIEHTGRYLRASRTGGVALRAHVKAGGVNVTGNTSHGVRVSTRLAKNTQVAMQNGRFILRGRYGSDAAKINLSKSGVSVSTKTGLGTINWVRPGRSSVKFAGVQLRGHKAAAANGIYLAFTALAALSRVLFRGFVLAGRGLGAAVQWGVGEWQQARQARERLTLRVEDVAPVGQRILDEQGVDPAAEPRRDLFAAVLCLAALFGRGQASLAIDEVRTDAPDDPFVPVLVDDIRVAAGQLREWLADEPDENGPEAVLGLLYHLGRALADRIDDELRAEALFAVDDACLALGERTILQDAMLDVLVESLGVELKLAGER</sequence>
<evidence type="ECO:0000313" key="2">
    <source>
        <dbReference type="Proteomes" id="UP001556653"/>
    </source>
</evidence>
<evidence type="ECO:0000313" key="1">
    <source>
        <dbReference type="EMBL" id="MEX0386053.1"/>
    </source>
</evidence>
<protein>
    <recommendedName>
        <fullName evidence="3">TerB family tellurite resistance protein</fullName>
    </recommendedName>
</protein>
<evidence type="ECO:0008006" key="3">
    <source>
        <dbReference type="Google" id="ProtNLM"/>
    </source>
</evidence>
<organism evidence="1 2">
    <name type="scientific">Spiribacter onubensis</name>
    <dbReference type="NCBI Taxonomy" id="3122420"/>
    <lineage>
        <taxon>Bacteria</taxon>
        <taxon>Pseudomonadati</taxon>
        <taxon>Pseudomonadota</taxon>
        <taxon>Gammaproteobacteria</taxon>
        <taxon>Chromatiales</taxon>
        <taxon>Ectothiorhodospiraceae</taxon>
        <taxon>Spiribacter</taxon>
    </lineage>
</organism>
<proteinExistence type="predicted"/>